<gene>
    <name evidence="1" type="ORF">H8B09_25735</name>
</gene>
<dbReference type="Proteomes" id="UP000609346">
    <property type="component" value="Unassembled WGS sequence"/>
</dbReference>
<accession>A0ABR8N1X4</accession>
<comment type="caution">
    <text evidence="1">The sequence shown here is derived from an EMBL/GenBank/DDBJ whole genome shotgun (WGS) entry which is preliminary data.</text>
</comment>
<protein>
    <submittedName>
        <fullName evidence="1">N-acetylglutamate synthase</fullName>
    </submittedName>
</protein>
<evidence type="ECO:0000313" key="1">
    <source>
        <dbReference type="EMBL" id="MBD3922183.1"/>
    </source>
</evidence>
<organism evidence="1 2">
    <name type="scientific">Paenibacillus terricola</name>
    <dbReference type="NCBI Taxonomy" id="2763503"/>
    <lineage>
        <taxon>Bacteria</taxon>
        <taxon>Bacillati</taxon>
        <taxon>Bacillota</taxon>
        <taxon>Bacilli</taxon>
        <taxon>Bacillales</taxon>
        <taxon>Paenibacillaceae</taxon>
        <taxon>Paenibacillus</taxon>
    </lineage>
</organism>
<evidence type="ECO:0000313" key="2">
    <source>
        <dbReference type="Proteomes" id="UP000609346"/>
    </source>
</evidence>
<reference evidence="1 2" key="1">
    <citation type="submission" date="2020-09" db="EMBL/GenBank/DDBJ databases">
        <title>Paenibacillus sp. strain PR3 16S rRNA gene Genome sequencing and assembly.</title>
        <authorList>
            <person name="Kim J."/>
        </authorList>
    </citation>
    <scope>NUCLEOTIDE SEQUENCE [LARGE SCALE GENOMIC DNA]</scope>
    <source>
        <strain evidence="1 2">PR3</strain>
    </source>
</reference>
<keyword evidence="2" id="KW-1185">Reference proteome</keyword>
<name>A0ABR8N1X4_9BACL</name>
<sequence>MNYHGRRFRTVSNTNNGEVNEETVFLYFQKEDRVWAEYEGGGIVKGHLIAIVNQAGELDMRYHHLNEQGERMTGICKSTPEWMDNGKLRLHEQWEWTCKDRSSGRSIIEEL</sequence>
<dbReference type="EMBL" id="JACXZA010000008">
    <property type="protein sequence ID" value="MBD3922183.1"/>
    <property type="molecule type" value="Genomic_DNA"/>
</dbReference>
<dbReference type="InterPro" id="IPR058595">
    <property type="entry name" value="Avidin-like"/>
</dbReference>
<dbReference type="Pfam" id="PF26421">
    <property type="entry name" value="Avidin_like"/>
    <property type="match status" value="1"/>
</dbReference>
<proteinExistence type="predicted"/>